<accession>A0A7E4ZTT4</accession>
<feature type="transmembrane region" description="Helical" evidence="1">
    <location>
        <begin position="7"/>
        <end position="28"/>
    </location>
</feature>
<keyword evidence="2" id="KW-1185">Reference proteome</keyword>
<evidence type="ECO:0000313" key="2">
    <source>
        <dbReference type="Proteomes" id="UP000492821"/>
    </source>
</evidence>
<dbReference type="AlphaFoldDB" id="A0A7E4ZTT4"/>
<feature type="transmembrane region" description="Helical" evidence="1">
    <location>
        <begin position="71"/>
        <end position="97"/>
    </location>
</feature>
<proteinExistence type="predicted"/>
<protein>
    <submittedName>
        <fullName evidence="3">G_PROTEIN_RECEP_F1_2 domain-containing protein</fullName>
    </submittedName>
</protein>
<reference evidence="2" key="1">
    <citation type="journal article" date="2013" name="Genetics">
        <title>The draft genome and transcriptome of Panagrellus redivivus are shaped by the harsh demands of a free-living lifestyle.</title>
        <authorList>
            <person name="Srinivasan J."/>
            <person name="Dillman A.R."/>
            <person name="Macchietto M.G."/>
            <person name="Heikkinen L."/>
            <person name="Lakso M."/>
            <person name="Fracchia K.M."/>
            <person name="Antoshechkin I."/>
            <person name="Mortazavi A."/>
            <person name="Wong G."/>
            <person name="Sternberg P.W."/>
        </authorList>
    </citation>
    <scope>NUCLEOTIDE SEQUENCE [LARGE SCALE GENOMIC DNA]</scope>
    <source>
        <strain evidence="2">MT8872</strain>
    </source>
</reference>
<keyword evidence="1" id="KW-1133">Transmembrane helix</keyword>
<dbReference type="Proteomes" id="UP000492821">
    <property type="component" value="Unassembled WGS sequence"/>
</dbReference>
<evidence type="ECO:0000313" key="3">
    <source>
        <dbReference type="WBParaSite" id="Pan_g16885.t1"/>
    </source>
</evidence>
<reference evidence="3" key="2">
    <citation type="submission" date="2020-10" db="UniProtKB">
        <authorList>
            <consortium name="WormBaseParasite"/>
        </authorList>
    </citation>
    <scope>IDENTIFICATION</scope>
</reference>
<sequence>MDNKYTITVIIIFIFLYQCGLSSAIYLATTDAETCRQLAVNETGGSLVKYFNESTFYYTGENGGTTRVFCYLGFVVIGIVLIPFAACIIVFIAHVIYKSKSINKTAQTARSLVLMVTVQAVLCISMVIFPVMWILAGWTWNLNHDVELTNYLIVLLSFHGIVDAFCTLYCVMPYRRFVLSLFQRKQKIIFHTASVTSARMGTSTL</sequence>
<dbReference type="InterPro" id="IPR019422">
    <property type="entry name" value="7TM_GPCR_serpentine_rcpt_Srh"/>
</dbReference>
<feature type="transmembrane region" description="Helical" evidence="1">
    <location>
        <begin position="109"/>
        <end position="136"/>
    </location>
</feature>
<keyword evidence="1" id="KW-0472">Membrane</keyword>
<name>A0A7E4ZTT4_PANRE</name>
<dbReference type="WBParaSite" id="Pan_g16885.t1">
    <property type="protein sequence ID" value="Pan_g16885.t1"/>
    <property type="gene ID" value="Pan_g16885"/>
</dbReference>
<evidence type="ECO:0000256" key="1">
    <source>
        <dbReference type="SAM" id="Phobius"/>
    </source>
</evidence>
<keyword evidence="1" id="KW-0812">Transmembrane</keyword>
<dbReference type="Pfam" id="PF10318">
    <property type="entry name" value="7TM_GPCR_Srh"/>
    <property type="match status" value="1"/>
</dbReference>
<feature type="transmembrane region" description="Helical" evidence="1">
    <location>
        <begin position="148"/>
        <end position="171"/>
    </location>
</feature>
<organism evidence="2 3">
    <name type="scientific">Panagrellus redivivus</name>
    <name type="common">Microworm</name>
    <dbReference type="NCBI Taxonomy" id="6233"/>
    <lineage>
        <taxon>Eukaryota</taxon>
        <taxon>Metazoa</taxon>
        <taxon>Ecdysozoa</taxon>
        <taxon>Nematoda</taxon>
        <taxon>Chromadorea</taxon>
        <taxon>Rhabditida</taxon>
        <taxon>Tylenchina</taxon>
        <taxon>Panagrolaimomorpha</taxon>
        <taxon>Panagrolaimoidea</taxon>
        <taxon>Panagrolaimidae</taxon>
        <taxon>Panagrellus</taxon>
    </lineage>
</organism>